<gene>
    <name evidence="11" type="ORF">EGYM00163_LOCUS36660</name>
</gene>
<feature type="compositionally biased region" description="Pro residues" evidence="9">
    <location>
        <begin position="571"/>
        <end position="580"/>
    </location>
</feature>
<keyword evidence="6" id="KW-0811">Translocation</keyword>
<dbReference type="GO" id="GO:0044614">
    <property type="term" value="C:nuclear pore cytoplasmic filaments"/>
    <property type="evidence" value="ECO:0007669"/>
    <property type="project" value="TreeGrafter"/>
</dbReference>
<feature type="compositionally biased region" description="Polar residues" evidence="9">
    <location>
        <begin position="784"/>
        <end position="797"/>
    </location>
</feature>
<dbReference type="Gene3D" id="3.30.1610.10">
    <property type="entry name" value="Peptidase S59, nucleoporin"/>
    <property type="match status" value="1"/>
</dbReference>
<evidence type="ECO:0000256" key="7">
    <source>
        <dbReference type="ARBA" id="ARBA00023132"/>
    </source>
</evidence>
<dbReference type="InterPro" id="IPR036903">
    <property type="entry name" value="Nup98_auto-Pept-S59_dom_sf"/>
</dbReference>
<keyword evidence="8" id="KW-0539">Nucleus</keyword>
<evidence type="ECO:0000256" key="1">
    <source>
        <dbReference type="ARBA" id="ARBA00004567"/>
    </source>
</evidence>
<dbReference type="GO" id="GO:0000973">
    <property type="term" value="P:post-transcriptional tethering of RNA polymerase II gene DNA at nuclear periphery"/>
    <property type="evidence" value="ECO:0007669"/>
    <property type="project" value="TreeGrafter"/>
</dbReference>
<feature type="region of interest" description="Disordered" evidence="9">
    <location>
        <begin position="1"/>
        <end position="68"/>
    </location>
</feature>
<dbReference type="GO" id="GO:0006405">
    <property type="term" value="P:RNA export from nucleus"/>
    <property type="evidence" value="ECO:0007669"/>
    <property type="project" value="TreeGrafter"/>
</dbReference>
<feature type="compositionally biased region" description="Polar residues" evidence="9">
    <location>
        <begin position="183"/>
        <end position="199"/>
    </location>
</feature>
<evidence type="ECO:0000256" key="8">
    <source>
        <dbReference type="ARBA" id="ARBA00023242"/>
    </source>
</evidence>
<dbReference type="GO" id="GO:0034398">
    <property type="term" value="P:telomere tethering at nuclear periphery"/>
    <property type="evidence" value="ECO:0007669"/>
    <property type="project" value="TreeGrafter"/>
</dbReference>
<dbReference type="GO" id="GO:0003723">
    <property type="term" value="F:RNA binding"/>
    <property type="evidence" value="ECO:0007669"/>
    <property type="project" value="TreeGrafter"/>
</dbReference>
<evidence type="ECO:0000256" key="4">
    <source>
        <dbReference type="ARBA" id="ARBA00022816"/>
    </source>
</evidence>
<evidence type="ECO:0000256" key="3">
    <source>
        <dbReference type="ARBA" id="ARBA00022448"/>
    </source>
</evidence>
<accession>A0A7S4G4Z7</accession>
<dbReference type="PANTHER" id="PTHR23198">
    <property type="entry name" value="NUCLEOPORIN"/>
    <property type="match status" value="1"/>
</dbReference>
<dbReference type="GO" id="GO:0008139">
    <property type="term" value="F:nuclear localization sequence binding"/>
    <property type="evidence" value="ECO:0007669"/>
    <property type="project" value="TreeGrafter"/>
</dbReference>
<dbReference type="GO" id="GO:0017056">
    <property type="term" value="F:structural constituent of nuclear pore"/>
    <property type="evidence" value="ECO:0007669"/>
    <property type="project" value="InterPro"/>
</dbReference>
<dbReference type="AlphaFoldDB" id="A0A7S4G4Z7"/>
<dbReference type="Pfam" id="PF04096">
    <property type="entry name" value="Nucleoporin2"/>
    <property type="match status" value="1"/>
</dbReference>
<feature type="region of interest" description="Disordered" evidence="9">
    <location>
        <begin position="352"/>
        <end position="376"/>
    </location>
</feature>
<evidence type="ECO:0000256" key="2">
    <source>
        <dbReference type="ARBA" id="ARBA00008926"/>
    </source>
</evidence>
<dbReference type="PROSITE" id="PS51434">
    <property type="entry name" value="NUP_C"/>
    <property type="match status" value="1"/>
</dbReference>
<proteinExistence type="inferred from homology"/>
<feature type="region of interest" description="Disordered" evidence="9">
    <location>
        <begin position="171"/>
        <end position="199"/>
    </location>
</feature>
<keyword evidence="3" id="KW-0813">Transport</keyword>
<dbReference type="EMBL" id="HBJA01106118">
    <property type="protein sequence ID" value="CAE0825412.1"/>
    <property type="molecule type" value="Transcribed_RNA"/>
</dbReference>
<evidence type="ECO:0000256" key="5">
    <source>
        <dbReference type="ARBA" id="ARBA00022927"/>
    </source>
</evidence>
<evidence type="ECO:0000313" key="11">
    <source>
        <dbReference type="EMBL" id="CAE0825412.1"/>
    </source>
</evidence>
<feature type="compositionally biased region" description="Low complexity" evidence="9">
    <location>
        <begin position="364"/>
        <end position="376"/>
    </location>
</feature>
<feature type="region of interest" description="Disordered" evidence="9">
    <location>
        <begin position="845"/>
        <end position="889"/>
    </location>
</feature>
<organism evidence="11">
    <name type="scientific">Eutreptiella gymnastica</name>
    <dbReference type="NCBI Taxonomy" id="73025"/>
    <lineage>
        <taxon>Eukaryota</taxon>
        <taxon>Discoba</taxon>
        <taxon>Euglenozoa</taxon>
        <taxon>Euglenida</taxon>
        <taxon>Spirocuta</taxon>
        <taxon>Euglenophyceae</taxon>
        <taxon>Eutreptiales</taxon>
        <taxon>Eutreptiaceae</taxon>
        <taxon>Eutreptiella</taxon>
    </lineage>
</organism>
<dbReference type="SUPFAM" id="SSF82215">
    <property type="entry name" value="C-terminal autoproteolytic domain of nucleoporin nup98"/>
    <property type="match status" value="1"/>
</dbReference>
<dbReference type="GO" id="GO:0006606">
    <property type="term" value="P:protein import into nucleus"/>
    <property type="evidence" value="ECO:0007669"/>
    <property type="project" value="TreeGrafter"/>
</dbReference>
<evidence type="ECO:0000256" key="6">
    <source>
        <dbReference type="ARBA" id="ARBA00023010"/>
    </source>
</evidence>
<keyword evidence="4" id="KW-0509">mRNA transport</keyword>
<dbReference type="InterPro" id="IPR007230">
    <property type="entry name" value="Nup98_auto-Pept-S59_dom"/>
</dbReference>
<evidence type="ECO:0000256" key="9">
    <source>
        <dbReference type="SAM" id="MobiDB-lite"/>
    </source>
</evidence>
<feature type="region of interest" description="Disordered" evidence="9">
    <location>
        <begin position="544"/>
        <end position="593"/>
    </location>
</feature>
<protein>
    <recommendedName>
        <fullName evidence="10">Peptidase S59 domain-containing protein</fullName>
    </recommendedName>
</protein>
<feature type="region of interest" description="Disordered" evidence="9">
    <location>
        <begin position="683"/>
        <end position="706"/>
    </location>
</feature>
<feature type="domain" description="Peptidase S59" evidence="10">
    <location>
        <begin position="897"/>
        <end position="1032"/>
    </location>
</feature>
<feature type="compositionally biased region" description="Polar residues" evidence="9">
    <location>
        <begin position="50"/>
        <end position="68"/>
    </location>
</feature>
<feature type="compositionally biased region" description="Basic and acidic residues" evidence="9">
    <location>
        <begin position="29"/>
        <end position="41"/>
    </location>
</feature>
<comment type="similarity">
    <text evidence="2">Belongs to the nucleoporin GLFG family.</text>
</comment>
<name>A0A7S4G4Z7_9EUGL</name>
<keyword evidence="7" id="KW-0906">Nuclear pore complex</keyword>
<feature type="region of interest" description="Disordered" evidence="9">
    <location>
        <begin position="604"/>
        <end position="623"/>
    </location>
</feature>
<sequence>MDTSTQPTAKSKLEEARARRAAQQAIAKQQREQVRAKKEASDGMQDETMSKQTGSTGASKLGQSSKSLETRQSLKAVMAAGRQQKAVVEQNDVAVFCQPKSQGSSLGASGASNFGASGTNTNFVGFGSQSNGTNAAFGVTNSGFGQSSNFGSSTFGNGSFSFGSASGGFGATNSTSTGHPSRDTNSGFGATNPESSSNFSSYGSHTAGLLFGSNASGSNGWSKPAPSVGGRASCGPFGFSSTSPLLSEDNPLDFDANTTQRRLSFGFSSDSFASLSDNMPPSLRNHTSGAPQKFREVCMSEGDAPFAGSKVAYQTVTKCDAFKHLSIEQYHWLEYQNRASLWQAHVAQNQPTSSSTNPWANAGTLNSTSTPLSTSTPNCSAARPSSLFNPSTVFGDAAQPLSLGCGSTSNSRFDAVAGIDSDTTLGSNAVRYQTITKCEPFKDLSIEQYHWLEYSGSSLWQHTPAAKEQCAKPATSTSTSATQSTSAFGSASGSLFGGPTRFGAIQPTPTSTPNFTPTPSSLFGGSTGFSVGNGGGSCTDGAHIPSNTPFRMAGSSDPTPTQAFPSNANPSAPPRTPFGAPPAQTGASSLGSCPTFGPLASSAPPLGNGVNAQQPTMPGQPTPQGSPCMFGGVAPSLAASACNRDPPPPPPVDFMSLLTCPYGNNPLFSDLSVEDPPLGPYAQPSSNRAAPFVSSWLPPRPCRSDSVTQRRAAARDAAKACVPQYQAVKRSPGKMARQLACLMRTPGKTPKASRTPGKRGRTPSKSARTPSKGARTPSKGARTPSKSARTPNKSALRTPSRPARTPGKASPTPTKARRPDAVAGPDDTAKEALVTPLKVRENDGFSRACETPGKFKTPKGRGQAAVGKENVAPNRKGTPSTEKKRKRASFECPSVGRSGYYTIPSVSELEQAASEELKSVVNFEIGRSDVGYIRFLEPVDLRGVALDKVVRIADSAICLYPSNLFPNGRPEAGAGLNKAALCALYGIFPKRRKGDGTRTQEAFRRKLRSVPNTHFEEYEPETGRWAFRVAAGGWY</sequence>
<evidence type="ECO:0000259" key="10">
    <source>
        <dbReference type="PROSITE" id="PS51434"/>
    </source>
</evidence>
<dbReference type="GO" id="GO:0051028">
    <property type="term" value="P:mRNA transport"/>
    <property type="evidence" value="ECO:0007669"/>
    <property type="project" value="UniProtKB-KW"/>
</dbReference>
<feature type="region of interest" description="Disordered" evidence="9">
    <location>
        <begin position="743"/>
        <end position="833"/>
    </location>
</feature>
<comment type="subcellular location">
    <subcellularLocation>
        <location evidence="1">Nucleus</location>
        <location evidence="1">Nuclear pore complex</location>
    </subcellularLocation>
</comment>
<feature type="compositionally biased region" description="Low complexity" evidence="9">
    <location>
        <begin position="613"/>
        <end position="623"/>
    </location>
</feature>
<dbReference type="PANTHER" id="PTHR23198:SF6">
    <property type="entry name" value="NUCLEAR PORE COMPLEX PROTEIN NUP98-NUP96"/>
    <property type="match status" value="1"/>
</dbReference>
<reference evidence="11" key="1">
    <citation type="submission" date="2021-01" db="EMBL/GenBank/DDBJ databases">
        <authorList>
            <person name="Corre E."/>
            <person name="Pelletier E."/>
            <person name="Niang G."/>
            <person name="Scheremetjew M."/>
            <person name="Finn R."/>
            <person name="Kale V."/>
            <person name="Holt S."/>
            <person name="Cochrane G."/>
            <person name="Meng A."/>
            <person name="Brown T."/>
            <person name="Cohen L."/>
        </authorList>
    </citation>
    <scope>NUCLEOTIDE SEQUENCE</scope>
    <source>
        <strain evidence="11">CCMP1594</strain>
    </source>
</reference>
<feature type="region of interest" description="Disordered" evidence="9">
    <location>
        <begin position="470"/>
        <end position="493"/>
    </location>
</feature>
<keyword evidence="5" id="KW-0653">Protein transport</keyword>
<dbReference type="InterPro" id="IPR037665">
    <property type="entry name" value="Nucleoporin_S59-like"/>
</dbReference>
<feature type="compositionally biased region" description="Low complexity" evidence="9">
    <location>
        <begin position="474"/>
        <end position="493"/>
    </location>
</feature>